<dbReference type="InterPro" id="IPR003131">
    <property type="entry name" value="T1-type_BTB"/>
</dbReference>
<dbReference type="GO" id="GO:0051260">
    <property type="term" value="P:protein homooligomerization"/>
    <property type="evidence" value="ECO:0007669"/>
    <property type="project" value="InterPro"/>
</dbReference>
<evidence type="ECO:0000259" key="1">
    <source>
        <dbReference type="PROSITE" id="PS50097"/>
    </source>
</evidence>
<dbReference type="Proteomes" id="UP000789508">
    <property type="component" value="Unassembled WGS sequence"/>
</dbReference>
<dbReference type="PANTHER" id="PTHR14499:SF136">
    <property type="entry name" value="GH08630P"/>
    <property type="match status" value="1"/>
</dbReference>
<proteinExistence type="predicted"/>
<protein>
    <submittedName>
        <fullName evidence="2">9345_t:CDS:1</fullName>
    </submittedName>
</protein>
<accession>A0A9N9AGF9</accession>
<dbReference type="AlphaFoldDB" id="A0A9N9AGF9"/>
<evidence type="ECO:0000313" key="2">
    <source>
        <dbReference type="EMBL" id="CAG8528190.1"/>
    </source>
</evidence>
<keyword evidence="3" id="KW-1185">Reference proteome</keyword>
<dbReference type="SMART" id="SM00225">
    <property type="entry name" value="BTB"/>
    <property type="match status" value="1"/>
</dbReference>
<name>A0A9N9AGF9_9GLOM</name>
<evidence type="ECO:0000313" key="3">
    <source>
        <dbReference type="Proteomes" id="UP000789508"/>
    </source>
</evidence>
<dbReference type="OrthoDB" id="2414723at2759"/>
<dbReference type="InterPro" id="IPR000210">
    <property type="entry name" value="BTB/POZ_dom"/>
</dbReference>
<dbReference type="EMBL" id="CAJVPS010001185">
    <property type="protein sequence ID" value="CAG8528190.1"/>
    <property type="molecule type" value="Genomic_DNA"/>
</dbReference>
<dbReference type="InterPro" id="IPR011333">
    <property type="entry name" value="SKP1/BTB/POZ_sf"/>
</dbReference>
<gene>
    <name evidence="2" type="ORF">ALEPTO_LOCUS4806</name>
</gene>
<dbReference type="PANTHER" id="PTHR14499">
    <property type="entry name" value="POTASSIUM CHANNEL TETRAMERIZATION DOMAIN-CONTAINING"/>
    <property type="match status" value="1"/>
</dbReference>
<reference evidence="2" key="1">
    <citation type="submission" date="2021-06" db="EMBL/GenBank/DDBJ databases">
        <authorList>
            <person name="Kallberg Y."/>
            <person name="Tangrot J."/>
            <person name="Rosling A."/>
        </authorList>
    </citation>
    <scope>NUCLEOTIDE SEQUENCE</scope>
    <source>
        <strain evidence="2">FL130A</strain>
    </source>
</reference>
<feature type="domain" description="BTB" evidence="1">
    <location>
        <begin position="15"/>
        <end position="86"/>
    </location>
</feature>
<comment type="caution">
    <text evidence="2">The sequence shown here is derived from an EMBL/GenBank/DDBJ whole genome shotgun (WGS) entry which is preliminary data.</text>
</comment>
<sequence>MPVEPFDELQKESNERIVLNVGGVKYETCRTTLTKYPDTMLGTMFHERNSELLHPKNGNEYFIDRDGHIFRYILQFYRTGKIPTSDKVIGLIPITPQELEAELDYFMIPRPKPEEPKPNPVIPKISIRHKMIAQEIDNFVEALKKVIHLMSVKFYEEFLINQNFEVGIEMTFHKCDPLRLYIFAPPANMKATIQKIMEPFERIGYLLFESSFGPDIGRYISSTMNGVVWEIKEQVKHYDSNCTIKLYDLRISIVDTLDHDDIISNTCLGETALS</sequence>
<dbReference type="SUPFAM" id="SSF54695">
    <property type="entry name" value="POZ domain"/>
    <property type="match status" value="1"/>
</dbReference>
<dbReference type="PROSITE" id="PS50097">
    <property type="entry name" value="BTB"/>
    <property type="match status" value="1"/>
</dbReference>
<dbReference type="Gene3D" id="3.30.710.10">
    <property type="entry name" value="Potassium Channel Kv1.1, Chain A"/>
    <property type="match status" value="1"/>
</dbReference>
<dbReference type="Pfam" id="PF02214">
    <property type="entry name" value="BTB_2"/>
    <property type="match status" value="1"/>
</dbReference>
<organism evidence="2 3">
    <name type="scientific">Ambispora leptoticha</name>
    <dbReference type="NCBI Taxonomy" id="144679"/>
    <lineage>
        <taxon>Eukaryota</taxon>
        <taxon>Fungi</taxon>
        <taxon>Fungi incertae sedis</taxon>
        <taxon>Mucoromycota</taxon>
        <taxon>Glomeromycotina</taxon>
        <taxon>Glomeromycetes</taxon>
        <taxon>Archaeosporales</taxon>
        <taxon>Ambisporaceae</taxon>
        <taxon>Ambispora</taxon>
    </lineage>
</organism>